<comment type="caution">
    <text evidence="3">The sequence shown here is derived from an EMBL/GenBank/DDBJ whole genome shotgun (WGS) entry which is preliminary data.</text>
</comment>
<reference evidence="3" key="1">
    <citation type="submission" date="2022-10" db="EMBL/GenBank/DDBJ databases">
        <title>Hoeflea sp. G2-23, isolated from marine algae.</title>
        <authorList>
            <person name="Kristyanto S."/>
            <person name="Kim J.M."/>
            <person name="Jeon C.O."/>
        </authorList>
    </citation>
    <scope>NUCLEOTIDE SEQUENCE</scope>
    <source>
        <strain evidence="3">G2-23</strain>
    </source>
</reference>
<dbReference type="Proteomes" id="UP001073227">
    <property type="component" value="Unassembled WGS sequence"/>
</dbReference>
<evidence type="ECO:0000313" key="3">
    <source>
        <dbReference type="EMBL" id="MCY0150918.1"/>
    </source>
</evidence>
<feature type="region of interest" description="Disordered" evidence="1">
    <location>
        <begin position="1"/>
        <end position="22"/>
    </location>
</feature>
<protein>
    <submittedName>
        <fullName evidence="3">Uncharacterized protein</fullName>
    </submittedName>
</protein>
<feature type="compositionally biased region" description="Polar residues" evidence="1">
    <location>
        <begin position="144"/>
        <end position="154"/>
    </location>
</feature>
<accession>A0ABT3ZH08</accession>
<evidence type="ECO:0000256" key="1">
    <source>
        <dbReference type="SAM" id="MobiDB-lite"/>
    </source>
</evidence>
<dbReference type="EMBL" id="JAOVZR010000001">
    <property type="protein sequence ID" value="MCY0150594.1"/>
    <property type="molecule type" value="Genomic_DNA"/>
</dbReference>
<evidence type="ECO:0000313" key="2">
    <source>
        <dbReference type="EMBL" id="MCY0150594.1"/>
    </source>
</evidence>
<dbReference type="EMBL" id="JAOVZR010000004">
    <property type="protein sequence ID" value="MCY0150918.1"/>
    <property type="molecule type" value="Genomic_DNA"/>
</dbReference>
<dbReference type="RefSeq" id="WP_267656023.1">
    <property type="nucleotide sequence ID" value="NZ_JAOVZR010000001.1"/>
</dbReference>
<proteinExistence type="predicted"/>
<name>A0ABT3ZH08_9HYPH</name>
<organism evidence="3 4">
    <name type="scientific">Hoeflea algicola</name>
    <dbReference type="NCBI Taxonomy" id="2983763"/>
    <lineage>
        <taxon>Bacteria</taxon>
        <taxon>Pseudomonadati</taxon>
        <taxon>Pseudomonadota</taxon>
        <taxon>Alphaproteobacteria</taxon>
        <taxon>Hyphomicrobiales</taxon>
        <taxon>Rhizobiaceae</taxon>
        <taxon>Hoeflea</taxon>
    </lineage>
</organism>
<sequence length="170" mass="19452">MGNYPQTRTPKERTMSGVTVPSFNSSQEAHDLIKRIAFHCWDSKSSAVDRVYDAITEFYPHWTRRRVRGLFHKEAAKIDWREIRELEVISQIEAQRRETAKAKRADHNDFLNSISNTLSHMEATDAEFYSQHRQALREMAFGQAHQSRGNAASKSDQDTAVGRANIGATD</sequence>
<feature type="region of interest" description="Disordered" evidence="1">
    <location>
        <begin position="142"/>
        <end position="170"/>
    </location>
</feature>
<keyword evidence="4" id="KW-1185">Reference proteome</keyword>
<gene>
    <name evidence="2" type="ORF">OEG84_23540</name>
    <name evidence="3" type="ORF">OEG84_25260</name>
</gene>
<evidence type="ECO:0000313" key="4">
    <source>
        <dbReference type="Proteomes" id="UP001073227"/>
    </source>
</evidence>